<evidence type="ECO:0000256" key="1">
    <source>
        <dbReference type="SAM" id="Coils"/>
    </source>
</evidence>
<comment type="caution">
    <text evidence="2">The sequence shown here is derived from an EMBL/GenBank/DDBJ whole genome shotgun (WGS) entry which is preliminary data.</text>
</comment>
<proteinExistence type="predicted"/>
<sequence>MSSSRTKTWDLSKRFLKHSEALLLANPKSVEDLILLYLKALKEVLGPKDCGYRWGDLSFSLEKQKLVSPAPEPILAAGLEELPLSSASEDSVPHRVWFHAAKLSGPKRHFLNLITQVYKPQLVACLESLEQGSKAQTQAEALRTQRANSLRAKYRRQKEVILAIERFAKKQNLGLLKEIQELPELEQEIIHFQNQLLSDLEKAKEDLSQEREKNRQTQLFLGQLLDELANKMRITLGILEFLPSDPQRGTSEGKPSSLVAARLAHLVELCEGLAENLEGQNYPNPIHLEEFSALELVHFSLGLFSKAEEVRGCEFSFAQNLGQLKVKGDLARLGRGLTQFYRFVVILQEWQSEAGHLKFALKGKKTESELELRIEVLGLNPSLEVQGLWPQGQSIFENRNPALLIPALVLYQVTQTFERQGGKVALLWREGGRLDLRLTLGEPPQS</sequence>
<name>A0A1F6GL29_9PROT</name>
<evidence type="ECO:0000313" key="2">
    <source>
        <dbReference type="EMBL" id="OGG98813.1"/>
    </source>
</evidence>
<dbReference type="Proteomes" id="UP000177583">
    <property type="component" value="Unassembled WGS sequence"/>
</dbReference>
<organism evidence="2 3">
    <name type="scientific">Candidatus Lambdaproteobacteria bacterium RIFOXYD2_FULL_56_26</name>
    <dbReference type="NCBI Taxonomy" id="1817773"/>
    <lineage>
        <taxon>Bacteria</taxon>
        <taxon>Pseudomonadati</taxon>
        <taxon>Pseudomonadota</taxon>
        <taxon>Candidatus Lambdaproteobacteria</taxon>
    </lineage>
</organism>
<accession>A0A1F6GL29</accession>
<keyword evidence="1" id="KW-0175">Coiled coil</keyword>
<reference evidence="2 3" key="1">
    <citation type="journal article" date="2016" name="Nat. Commun.">
        <title>Thousands of microbial genomes shed light on interconnected biogeochemical processes in an aquifer system.</title>
        <authorList>
            <person name="Anantharaman K."/>
            <person name="Brown C.T."/>
            <person name="Hug L.A."/>
            <person name="Sharon I."/>
            <person name="Castelle C.J."/>
            <person name="Probst A.J."/>
            <person name="Thomas B.C."/>
            <person name="Singh A."/>
            <person name="Wilkins M.J."/>
            <person name="Karaoz U."/>
            <person name="Brodie E.L."/>
            <person name="Williams K.H."/>
            <person name="Hubbard S.S."/>
            <person name="Banfield J.F."/>
        </authorList>
    </citation>
    <scope>NUCLEOTIDE SEQUENCE [LARGE SCALE GENOMIC DNA]</scope>
</reference>
<evidence type="ECO:0000313" key="3">
    <source>
        <dbReference type="Proteomes" id="UP000177583"/>
    </source>
</evidence>
<gene>
    <name evidence="2" type="ORF">A2557_13535</name>
</gene>
<dbReference type="AlphaFoldDB" id="A0A1F6GL29"/>
<dbReference type="EMBL" id="MFNF01000068">
    <property type="protein sequence ID" value="OGG98813.1"/>
    <property type="molecule type" value="Genomic_DNA"/>
</dbReference>
<feature type="coiled-coil region" evidence="1">
    <location>
        <begin position="190"/>
        <end position="217"/>
    </location>
</feature>
<protein>
    <submittedName>
        <fullName evidence="2">Uncharacterized protein</fullName>
    </submittedName>
</protein>